<comment type="similarity">
    <text evidence="1">Belongs to the SEC23/SEC24 family. SEC24 subfamily.</text>
</comment>
<dbReference type="Gene3D" id="3.40.20.10">
    <property type="entry name" value="Severin"/>
    <property type="match status" value="1"/>
</dbReference>
<evidence type="ECO:0000256" key="3">
    <source>
        <dbReference type="ARBA" id="ARBA00022927"/>
    </source>
</evidence>
<evidence type="ECO:0000259" key="6">
    <source>
        <dbReference type="Pfam" id="PF04811"/>
    </source>
</evidence>
<dbReference type="GO" id="GO:0000149">
    <property type="term" value="F:SNARE binding"/>
    <property type="evidence" value="ECO:0007669"/>
    <property type="project" value="TreeGrafter"/>
</dbReference>
<dbReference type="EMBL" id="GDKF01000574">
    <property type="protein sequence ID" value="JAT78048.1"/>
    <property type="molecule type" value="Transcribed_RNA"/>
</dbReference>
<dbReference type="Gene3D" id="2.60.40.1670">
    <property type="entry name" value="beta-sandwich domain of Sec23/24"/>
    <property type="match status" value="1"/>
</dbReference>
<dbReference type="PANTHER" id="PTHR13803">
    <property type="entry name" value="SEC24-RELATED PROTEIN"/>
    <property type="match status" value="1"/>
</dbReference>
<feature type="domain" description="Sec23/Sec24 helical" evidence="7">
    <location>
        <begin position="867"/>
        <end position="964"/>
    </location>
</feature>
<dbReference type="AlphaFoldDB" id="A0A1D2AFX4"/>
<dbReference type="Pfam" id="PF04815">
    <property type="entry name" value="Sec23_helical"/>
    <property type="match status" value="1"/>
</dbReference>
<feature type="compositionally biased region" description="Pro residues" evidence="4">
    <location>
        <begin position="218"/>
        <end position="245"/>
    </location>
</feature>
<sequence length="1125" mass="114159">MQYPSGPPGPPSNGQPGPAWPGVGGAAPPVSGTPLGAVPPRFAQLNLGGKGPAPEPQPPPQHAAHPAAPGRPGAPAPGAPVFSSGVAGPARPIPAYNPQPGQQVAQPARPYPPGPAAAPHAVQQPHMAPGAMRTSGAVRQPGAYGGQQPGAYGVQQLGAYSGQLPGTRPGQPPATGPQRPQAPAQPGRVASSGAAGVQEGPPPATGAQPSVSHVAYPPSTPARQPPSPAAGPRQPPQGAFSPPPLAVNVATPPRAHPGLGVPAGFVPVRGPPAGAPQASAGPAHRGGLAARPMPGYTGAPPLWPGPPGAPGPPPAEGYIGQSPAAQMIAPGRMGTPPGAAGAGYFGAPAPAKRNDPRPALSPQLEMVFETRRGGDHSIPPPCSTPLVVRDKGSAGPHHMRSTLNLVPQTPALFRKLKLPFGLVINPMAAPGLRDDPIPTVDLGPGGPVRCAECKAYVNAYFRFVADGGRMVCNFCGAEQPVPPGYACPLDMEGRRRDAADRPELCCGSVDMVATAEYMVRPPAPPTHLFLIEAGAGAAACGATAAAAAAVASVVEGLPEPERARVALATFDASLTFYDLTRSGGAAAGAAAPAAMLVQPDVDDAFSPLPAGGVGALAAVRDTLLATLAALPAAAAASGASEAAGGAALAAAVTALGEAGGGRLHAFLATLPRRGRPASRPREVPRALADRDALDALHPDGAAWGELAARAAEAQVRPELYCLAAGPYMDVASLDAFARGAAGSLRFYPGFHAPADAARLQDDLRWALARPAGLEAVGRLRVSTGLSVGRCWGAFHRRTPTDLHFPAIDADQALAASIEVDEKLAERGEAYAQFALLYTSPAGRRLVRVHTLALPITTGRSSAFRGADMDAVLALTARRVAAQAPGKALGACRDAVMAAAVDLLVAYRQHAAQQSDTSQLLLPEALQLLPLFSLGLSKNALFRNDARLDERALWLHRLLTCPVEAMASIVYPRLLPLHTLPLAGPGGGAPQAGAPLPDALPLSAAFVEAHGVYLLENGYEASVFFGKAVPPATLEGLLGAHSLEALGPAPAPLPRLATPLSAAVNALLNEVCRQRGRLLRTRVLPAGEAGELAFFSALVEDKAGSAGGSYADCLRQLHRAIVNKLS</sequence>
<feature type="compositionally biased region" description="Pro residues" evidence="4">
    <location>
        <begin position="1"/>
        <end position="13"/>
    </location>
</feature>
<evidence type="ECO:0000259" key="8">
    <source>
        <dbReference type="Pfam" id="PF08033"/>
    </source>
</evidence>
<feature type="domain" description="Sec23/Sec24 trunk" evidence="6">
    <location>
        <begin position="522"/>
        <end position="766"/>
    </location>
</feature>
<evidence type="ECO:0000259" key="7">
    <source>
        <dbReference type="Pfam" id="PF04815"/>
    </source>
</evidence>
<protein>
    <recommendedName>
        <fullName evidence="10">Protein transport protein Sec24-like CEF</fullName>
    </recommendedName>
</protein>
<feature type="compositionally biased region" description="Low complexity" evidence="4">
    <location>
        <begin position="62"/>
        <end position="71"/>
    </location>
</feature>
<feature type="compositionally biased region" description="Low complexity" evidence="4">
    <location>
        <begin position="14"/>
        <end position="34"/>
    </location>
</feature>
<dbReference type="InterPro" id="IPR036465">
    <property type="entry name" value="vWFA_dom_sf"/>
</dbReference>
<proteinExistence type="inferred from homology"/>
<dbReference type="Pfam" id="PF04811">
    <property type="entry name" value="Sec23_trunk"/>
    <property type="match status" value="1"/>
</dbReference>
<keyword evidence="3" id="KW-0653">Protein transport</keyword>
<feature type="region of interest" description="Disordered" evidence="4">
    <location>
        <begin position="372"/>
        <end position="400"/>
    </location>
</feature>
<feature type="region of interest" description="Disordered" evidence="4">
    <location>
        <begin position="1"/>
        <end position="264"/>
    </location>
</feature>
<evidence type="ECO:0000256" key="2">
    <source>
        <dbReference type="ARBA" id="ARBA00022448"/>
    </source>
</evidence>
<dbReference type="GO" id="GO:0006886">
    <property type="term" value="P:intracellular protein transport"/>
    <property type="evidence" value="ECO:0007669"/>
    <property type="project" value="InterPro"/>
</dbReference>
<evidence type="ECO:0000256" key="4">
    <source>
        <dbReference type="SAM" id="MobiDB-lite"/>
    </source>
</evidence>
<dbReference type="GO" id="GO:0090110">
    <property type="term" value="P:COPII-coated vesicle cargo loading"/>
    <property type="evidence" value="ECO:0007669"/>
    <property type="project" value="TreeGrafter"/>
</dbReference>
<dbReference type="InterPro" id="IPR006895">
    <property type="entry name" value="Znf_Sec23_Sec24"/>
</dbReference>
<dbReference type="SUPFAM" id="SSF82919">
    <property type="entry name" value="Zn-finger domain of Sec23/24"/>
    <property type="match status" value="1"/>
</dbReference>
<dbReference type="InterPro" id="IPR006896">
    <property type="entry name" value="Sec23/24_trunk_dom"/>
</dbReference>
<feature type="compositionally biased region" description="Low complexity" evidence="4">
    <location>
        <begin position="176"/>
        <end position="188"/>
    </location>
</feature>
<dbReference type="Gene3D" id="2.30.30.380">
    <property type="entry name" value="Zn-finger domain of Sec23/24"/>
    <property type="match status" value="1"/>
</dbReference>
<dbReference type="InterPro" id="IPR036174">
    <property type="entry name" value="Znf_Sec23_Sec24_sf"/>
</dbReference>
<dbReference type="Gene3D" id="1.20.120.730">
    <property type="entry name" value="Sec23/Sec24 helical domain"/>
    <property type="match status" value="1"/>
</dbReference>
<dbReference type="InterPro" id="IPR029006">
    <property type="entry name" value="ADF-H/Gelsolin-like_dom_sf"/>
</dbReference>
<dbReference type="InterPro" id="IPR050550">
    <property type="entry name" value="SEC23_SEC24_subfamily"/>
</dbReference>
<accession>A0A1D2AFX4</accession>
<dbReference type="InterPro" id="IPR012990">
    <property type="entry name" value="Beta-sandwich_Sec23_24"/>
</dbReference>
<dbReference type="SUPFAM" id="SSF81995">
    <property type="entry name" value="beta-sandwich domain of Sec23/24"/>
    <property type="match status" value="1"/>
</dbReference>
<dbReference type="PANTHER" id="PTHR13803:SF4">
    <property type="entry name" value="SECRETORY 24CD, ISOFORM C"/>
    <property type="match status" value="1"/>
</dbReference>
<dbReference type="Gene3D" id="3.40.50.410">
    <property type="entry name" value="von Willebrand factor, type A domain"/>
    <property type="match status" value="1"/>
</dbReference>
<dbReference type="InterPro" id="IPR036180">
    <property type="entry name" value="Gelsolin-like_dom_sf"/>
</dbReference>
<evidence type="ECO:0008006" key="10">
    <source>
        <dbReference type="Google" id="ProtNLM"/>
    </source>
</evidence>
<feature type="compositionally biased region" description="Low complexity" evidence="4">
    <location>
        <begin position="117"/>
        <end position="129"/>
    </location>
</feature>
<evidence type="ECO:0000256" key="1">
    <source>
        <dbReference type="ARBA" id="ARBA00008334"/>
    </source>
</evidence>
<dbReference type="SUPFAM" id="SSF81811">
    <property type="entry name" value="Helical domain of Sec23/24"/>
    <property type="match status" value="1"/>
</dbReference>
<dbReference type="Pfam" id="PF08033">
    <property type="entry name" value="Sec23_BS"/>
    <property type="match status" value="1"/>
</dbReference>
<gene>
    <name evidence="9" type="ORF">g.56044</name>
</gene>
<organism evidence="9">
    <name type="scientific">Auxenochlorella protothecoides</name>
    <name type="common">Green microalga</name>
    <name type="synonym">Chlorella protothecoides</name>
    <dbReference type="NCBI Taxonomy" id="3075"/>
    <lineage>
        <taxon>Eukaryota</taxon>
        <taxon>Viridiplantae</taxon>
        <taxon>Chlorophyta</taxon>
        <taxon>core chlorophytes</taxon>
        <taxon>Trebouxiophyceae</taxon>
        <taxon>Chlorellales</taxon>
        <taxon>Chlorellaceae</taxon>
        <taxon>Auxenochlorella</taxon>
    </lineage>
</organism>
<dbReference type="GO" id="GO:0008270">
    <property type="term" value="F:zinc ion binding"/>
    <property type="evidence" value="ECO:0007669"/>
    <property type="project" value="InterPro"/>
</dbReference>
<dbReference type="GO" id="GO:0070971">
    <property type="term" value="C:endoplasmic reticulum exit site"/>
    <property type="evidence" value="ECO:0007669"/>
    <property type="project" value="TreeGrafter"/>
</dbReference>
<feature type="domain" description="Sec23/Sec24 beta-sandwich" evidence="8">
    <location>
        <begin position="772"/>
        <end position="856"/>
    </location>
</feature>
<dbReference type="SUPFAM" id="SSF82754">
    <property type="entry name" value="C-terminal, gelsolin-like domain of Sec23/24"/>
    <property type="match status" value="1"/>
</dbReference>
<dbReference type="Pfam" id="PF04810">
    <property type="entry name" value="zf-Sec23_Sec24"/>
    <property type="match status" value="1"/>
</dbReference>
<dbReference type="InterPro" id="IPR006900">
    <property type="entry name" value="Sec23/24_helical_dom"/>
</dbReference>
<evidence type="ECO:0000313" key="9">
    <source>
        <dbReference type="EMBL" id="JAT78048.1"/>
    </source>
</evidence>
<name>A0A1D2AFX4_AUXPR</name>
<dbReference type="InterPro" id="IPR036175">
    <property type="entry name" value="Sec23/24_helical_dom_sf"/>
</dbReference>
<keyword evidence="2" id="KW-0813">Transport</keyword>
<dbReference type="GO" id="GO:0030127">
    <property type="term" value="C:COPII vesicle coat"/>
    <property type="evidence" value="ECO:0007669"/>
    <property type="project" value="InterPro"/>
</dbReference>
<dbReference type="SUPFAM" id="SSF53300">
    <property type="entry name" value="vWA-like"/>
    <property type="match status" value="1"/>
</dbReference>
<reference evidence="9" key="1">
    <citation type="submission" date="2015-08" db="EMBL/GenBank/DDBJ databases">
        <authorList>
            <person name="Babu N.S."/>
            <person name="Beckwith C.J."/>
            <person name="Beseler K.G."/>
            <person name="Brison A."/>
            <person name="Carone J.V."/>
            <person name="Caskin T.P."/>
            <person name="Diamond M."/>
            <person name="Durham M.E."/>
            <person name="Foxe J.M."/>
            <person name="Go M."/>
            <person name="Henderson B.A."/>
            <person name="Jones I.B."/>
            <person name="McGettigan J.A."/>
            <person name="Micheletti S.J."/>
            <person name="Nasrallah M.E."/>
            <person name="Ortiz D."/>
            <person name="Piller C.R."/>
            <person name="Privatt S.R."/>
            <person name="Schneider S.L."/>
            <person name="Sharp S."/>
            <person name="Smith T.C."/>
            <person name="Stanton J.D."/>
            <person name="Ullery H.E."/>
            <person name="Wilson R.J."/>
            <person name="Serrano M.G."/>
            <person name="Buck G."/>
            <person name="Lee V."/>
            <person name="Wang Y."/>
            <person name="Carvalho R."/>
            <person name="Voegtly L."/>
            <person name="Shi R."/>
            <person name="Duckworth R."/>
            <person name="Johnson A."/>
            <person name="Loviza R."/>
            <person name="Walstead R."/>
            <person name="Shah Z."/>
            <person name="Kiflezghi M."/>
            <person name="Wade K."/>
            <person name="Ball S.L."/>
            <person name="Bradley K.W."/>
            <person name="Asai D.J."/>
            <person name="Bowman C.A."/>
            <person name="Russell D.A."/>
            <person name="Pope W.H."/>
            <person name="Jacobs-Sera D."/>
            <person name="Hendrix R.W."/>
            <person name="Hatfull G.F."/>
        </authorList>
    </citation>
    <scope>NUCLEOTIDE SEQUENCE</scope>
</reference>
<feature type="domain" description="Zinc finger Sec23/Sec24-type" evidence="5">
    <location>
        <begin position="447"/>
        <end position="485"/>
    </location>
</feature>
<evidence type="ECO:0000259" key="5">
    <source>
        <dbReference type="Pfam" id="PF04810"/>
    </source>
</evidence>